<keyword evidence="1" id="KW-0812">Transmembrane</keyword>
<feature type="transmembrane region" description="Helical" evidence="1">
    <location>
        <begin position="86"/>
        <end position="104"/>
    </location>
</feature>
<dbReference type="Proteomes" id="UP000653578">
    <property type="component" value="Unassembled WGS sequence"/>
</dbReference>
<keyword evidence="3" id="KW-0645">Protease</keyword>
<protein>
    <submittedName>
        <fullName evidence="3">CPBP family intramembrane metalloprotease</fullName>
    </submittedName>
</protein>
<keyword evidence="1" id="KW-0472">Membrane</keyword>
<accession>A0ABX1X8I7</accession>
<organism evidence="3 4">
    <name type="scientific">Paenibacillus plantarum</name>
    <dbReference type="NCBI Taxonomy" id="2654975"/>
    <lineage>
        <taxon>Bacteria</taxon>
        <taxon>Bacillati</taxon>
        <taxon>Bacillota</taxon>
        <taxon>Bacilli</taxon>
        <taxon>Bacillales</taxon>
        <taxon>Paenibacillaceae</taxon>
        <taxon>Paenibacillus</taxon>
    </lineage>
</organism>
<feature type="transmembrane region" description="Helical" evidence="1">
    <location>
        <begin position="198"/>
        <end position="218"/>
    </location>
</feature>
<dbReference type="InterPro" id="IPR003675">
    <property type="entry name" value="Rce1/LyrA-like_dom"/>
</dbReference>
<keyword evidence="3" id="KW-0482">Metalloprotease</keyword>
<feature type="transmembrane region" description="Helical" evidence="1">
    <location>
        <begin position="147"/>
        <end position="165"/>
    </location>
</feature>
<name>A0ABX1X8I7_9BACL</name>
<evidence type="ECO:0000313" key="3">
    <source>
        <dbReference type="EMBL" id="NOU64521.1"/>
    </source>
</evidence>
<feature type="transmembrane region" description="Helical" evidence="1">
    <location>
        <begin position="171"/>
        <end position="191"/>
    </location>
</feature>
<sequence>MPIMSDKTYKDQPVLFSLFLGIVLTLLISVASAAATVRGLGDTGMMIAQGCAFIVMAIAVTMYMRRKDSTMAIFGFKRLAGVNNKAVLYYVPLVIIVFVQPVIGGFNSELSLGKIVLIVLFSLVVGYTEESIFRGIIWAKLKDKSSLFYILFSSIFFGILHMANALNGRDWLSILLQIINAFLIGLILALLIVMTARILPLIIFHFMFDAMAQLTNATTTANEVFVVAVLSICYLLYGAYLVVMLTRRRRTNIQIAA</sequence>
<evidence type="ECO:0000259" key="2">
    <source>
        <dbReference type="Pfam" id="PF02517"/>
    </source>
</evidence>
<dbReference type="PANTHER" id="PTHR39430">
    <property type="entry name" value="MEMBRANE-ASSOCIATED PROTEASE-RELATED"/>
    <property type="match status" value="1"/>
</dbReference>
<keyword evidence="4" id="KW-1185">Reference proteome</keyword>
<proteinExistence type="predicted"/>
<dbReference type="EMBL" id="WHNY01000035">
    <property type="protein sequence ID" value="NOU64521.1"/>
    <property type="molecule type" value="Genomic_DNA"/>
</dbReference>
<evidence type="ECO:0000256" key="1">
    <source>
        <dbReference type="SAM" id="Phobius"/>
    </source>
</evidence>
<feature type="transmembrane region" description="Helical" evidence="1">
    <location>
        <begin position="224"/>
        <end position="245"/>
    </location>
</feature>
<dbReference type="GO" id="GO:0008237">
    <property type="term" value="F:metallopeptidase activity"/>
    <property type="evidence" value="ECO:0007669"/>
    <property type="project" value="UniProtKB-KW"/>
</dbReference>
<feature type="transmembrane region" description="Helical" evidence="1">
    <location>
        <begin position="43"/>
        <end position="65"/>
    </location>
</feature>
<feature type="domain" description="CAAX prenyl protease 2/Lysostaphin resistance protein A-like" evidence="2">
    <location>
        <begin position="114"/>
        <end position="211"/>
    </location>
</feature>
<evidence type="ECO:0000313" key="4">
    <source>
        <dbReference type="Proteomes" id="UP000653578"/>
    </source>
</evidence>
<feature type="transmembrane region" description="Helical" evidence="1">
    <location>
        <begin position="110"/>
        <end position="127"/>
    </location>
</feature>
<comment type="caution">
    <text evidence="3">The sequence shown here is derived from an EMBL/GenBank/DDBJ whole genome shotgun (WGS) entry which is preliminary data.</text>
</comment>
<reference evidence="3 4" key="1">
    <citation type="submission" date="2019-10" db="EMBL/GenBank/DDBJ databases">
        <title>Description of Paenibacillus humi sp. nov.</title>
        <authorList>
            <person name="Carlier A."/>
            <person name="Qi S."/>
        </authorList>
    </citation>
    <scope>NUCLEOTIDE SEQUENCE [LARGE SCALE GENOMIC DNA]</scope>
    <source>
        <strain evidence="3 4">LMG 31461</strain>
    </source>
</reference>
<dbReference type="PANTHER" id="PTHR39430:SF1">
    <property type="entry name" value="PROTEASE"/>
    <property type="match status" value="1"/>
</dbReference>
<gene>
    <name evidence="3" type="ORF">GC096_10815</name>
</gene>
<keyword evidence="1" id="KW-1133">Transmembrane helix</keyword>
<dbReference type="RefSeq" id="WP_171630247.1">
    <property type="nucleotide sequence ID" value="NZ_WHNY01000035.1"/>
</dbReference>
<dbReference type="Pfam" id="PF02517">
    <property type="entry name" value="Rce1-like"/>
    <property type="match status" value="1"/>
</dbReference>
<keyword evidence="3" id="KW-0378">Hydrolase</keyword>